<evidence type="ECO:0000313" key="3">
    <source>
        <dbReference type="Proteomes" id="UP001279734"/>
    </source>
</evidence>
<feature type="region of interest" description="Disordered" evidence="1">
    <location>
        <begin position="304"/>
        <end position="347"/>
    </location>
</feature>
<gene>
    <name evidence="2" type="ORF">Nepgr_025602</name>
</gene>
<comment type="caution">
    <text evidence="2">The sequence shown here is derived from an EMBL/GenBank/DDBJ whole genome shotgun (WGS) entry which is preliminary data.</text>
</comment>
<dbReference type="Pfam" id="PF25015">
    <property type="entry name" value="RBD_AKAP-17A"/>
    <property type="match status" value="1"/>
</dbReference>
<protein>
    <recommendedName>
        <fullName evidence="4">A-kinase anchor protein 17A</fullName>
    </recommendedName>
</protein>
<evidence type="ECO:0000313" key="2">
    <source>
        <dbReference type="EMBL" id="GMH23759.1"/>
    </source>
</evidence>
<name>A0AAD3Y184_NEPGR</name>
<keyword evidence="3" id="KW-1185">Reference proteome</keyword>
<organism evidence="2 3">
    <name type="scientific">Nepenthes gracilis</name>
    <name type="common">Slender pitcher plant</name>
    <dbReference type="NCBI Taxonomy" id="150966"/>
    <lineage>
        <taxon>Eukaryota</taxon>
        <taxon>Viridiplantae</taxon>
        <taxon>Streptophyta</taxon>
        <taxon>Embryophyta</taxon>
        <taxon>Tracheophyta</taxon>
        <taxon>Spermatophyta</taxon>
        <taxon>Magnoliopsida</taxon>
        <taxon>eudicotyledons</taxon>
        <taxon>Gunneridae</taxon>
        <taxon>Pentapetalae</taxon>
        <taxon>Caryophyllales</taxon>
        <taxon>Nepenthaceae</taxon>
        <taxon>Nepenthes</taxon>
    </lineage>
</organism>
<dbReference type="Proteomes" id="UP001279734">
    <property type="component" value="Unassembled WGS sequence"/>
</dbReference>
<dbReference type="InterPro" id="IPR056852">
    <property type="entry name" value="AK17A/B"/>
</dbReference>
<dbReference type="EMBL" id="BSYO01000026">
    <property type="protein sequence ID" value="GMH23759.1"/>
    <property type="molecule type" value="Genomic_DNA"/>
</dbReference>
<dbReference type="PANTHER" id="PTHR12484">
    <property type="entry name" value="B-LYMPHOCYTE ANTIGEN-RELATED"/>
    <property type="match status" value="1"/>
</dbReference>
<evidence type="ECO:0000256" key="1">
    <source>
        <dbReference type="SAM" id="MobiDB-lite"/>
    </source>
</evidence>
<reference evidence="2" key="1">
    <citation type="submission" date="2023-05" db="EMBL/GenBank/DDBJ databases">
        <title>Nepenthes gracilis genome sequencing.</title>
        <authorList>
            <person name="Fukushima K."/>
        </authorList>
    </citation>
    <scope>NUCLEOTIDE SEQUENCE</scope>
    <source>
        <strain evidence="2">SING2019-196</strain>
    </source>
</reference>
<dbReference type="AlphaFoldDB" id="A0AAD3Y184"/>
<evidence type="ECO:0008006" key="4">
    <source>
        <dbReference type="Google" id="ProtNLM"/>
    </source>
</evidence>
<proteinExistence type="predicted"/>
<accession>A0AAD3Y184</accession>
<dbReference type="PANTHER" id="PTHR12484:SF4">
    <property type="entry name" value="A-KINASE ANCHOR PROTEIN 17A"/>
    <property type="match status" value="1"/>
</dbReference>
<sequence>MTDSKLPGSVPATEPVEISNGLSLTPRMKLLLEVHRADATVSLLDEWKLKRSLIDFLKTSFSHSIIVPEEDLIIKRFRDIKKRKRDDPVAHGSLFLRDLGFVKACGKIKNLGQDEEEDIVVALGKKFLEWRNMLVGKMDGMEVNLAGVRFRLSVSVPFSDDFERMNKEWEEFFAFGGTRGYSRGAKQEPDTIIISGLPSRWFAEPRVSSKPSMLVTHTIFSTLGKIRNLNVVEDDDLGKDADEENGGIAAGLQCKIVVQFERYKDFYNALNILCSRSLLKEGSRLKSDYEVTWDKGNFFKNARNLPQEKSVRKSATGPGQHRNDTLTWHAHASRDGPNNARTKRFKE</sequence>